<proteinExistence type="predicted"/>
<organism evidence="1 2">
    <name type="scientific">Aspergillus oryzae</name>
    <name type="common">Yellow koji mold</name>
    <dbReference type="NCBI Taxonomy" id="5062"/>
    <lineage>
        <taxon>Eukaryota</taxon>
        <taxon>Fungi</taxon>
        <taxon>Dikarya</taxon>
        <taxon>Ascomycota</taxon>
        <taxon>Pezizomycotina</taxon>
        <taxon>Eurotiomycetes</taxon>
        <taxon>Eurotiomycetidae</taxon>
        <taxon>Eurotiales</taxon>
        <taxon>Aspergillaceae</taxon>
        <taxon>Aspergillus</taxon>
        <taxon>Aspergillus subgen. Circumdati</taxon>
    </lineage>
</organism>
<gene>
    <name evidence="1" type="ORF">Aory04_000581900</name>
</gene>
<comment type="caution">
    <text evidence="1">The sequence shown here is derived from an EMBL/GenBank/DDBJ whole genome shotgun (WGS) entry which is preliminary data.</text>
</comment>
<evidence type="ECO:0000313" key="2">
    <source>
        <dbReference type="Proteomes" id="UP001165205"/>
    </source>
</evidence>
<dbReference type="AlphaFoldDB" id="A0AAN5BX21"/>
<reference evidence="1" key="1">
    <citation type="submission" date="2023-04" db="EMBL/GenBank/DDBJ databases">
        <title>Aspergillus oryzae NBRC 4228.</title>
        <authorList>
            <person name="Ichikawa N."/>
            <person name="Sato H."/>
            <person name="Tonouchi N."/>
        </authorList>
    </citation>
    <scope>NUCLEOTIDE SEQUENCE</scope>
    <source>
        <strain evidence="1">NBRC 4228</strain>
    </source>
</reference>
<accession>A0AAN5BX21</accession>
<name>A0AAN5BX21_ASPOZ</name>
<dbReference type="EMBL" id="BSYA01000058">
    <property type="protein sequence ID" value="GMG29574.1"/>
    <property type="molecule type" value="Genomic_DNA"/>
</dbReference>
<evidence type="ECO:0000313" key="1">
    <source>
        <dbReference type="EMBL" id="GMG29574.1"/>
    </source>
</evidence>
<dbReference type="Proteomes" id="UP001165205">
    <property type="component" value="Unassembled WGS sequence"/>
</dbReference>
<protein>
    <submittedName>
        <fullName evidence="1">Unnamed protein product</fullName>
    </submittedName>
</protein>
<sequence>MHGNLQGNVMIVKPNSPSYSSSVRVQKSYKITVIPARFLMYATIGVCAPYFPCSCTETVDLSLSWKVKQVQMMTILLSSRYQHVVGAPMTFQFQITQAESLKMSCFVEIELKLHGAYWAP</sequence>